<evidence type="ECO:0000259" key="3">
    <source>
        <dbReference type="SMART" id="SM00060"/>
    </source>
</evidence>
<dbReference type="CDD" id="cd00063">
    <property type="entry name" value="FN3"/>
    <property type="match status" value="1"/>
</dbReference>
<sequence length="406" mass="44828">MGLEMEDDKPPPYVQYDSSDASVQLVTADQALPQASPTVARRRRCTLPKYLAVALTICLMTTLAALTLLFLQLFKHSPKAEHLESTVLPDVTNLHLVSVGSNYFTAAWAKPKVNFDYYWIEVIGVNSHDIGVRPGTVGLCVNGTIIHGDQTQVTCSHLQPCSKVTFNIRTHVTGPPASTSHGVSLHDILIPASDALIIDAVPPEVTNLQLGELGADTFVLTWEHPETCFDYYTIKVTDERSKDSSIVTCNHGAVINPYRTSVTCNQTETCANVTIEVRTHTRGPPERSSTGLFFRGVFLQGKAPPEPTNLKLVSAKRGSFTVSFQAQRKCFDLFLYRVQVSASSPKVIYDRDCKSKGLAYNKYGLTCTGIETCEKVDFFLRTKRKGPPARYSVYSILRSIDIRGEC</sequence>
<organism evidence="4">
    <name type="scientific">Rhipicephalus zambeziensis</name>
    <dbReference type="NCBI Taxonomy" id="60191"/>
    <lineage>
        <taxon>Eukaryota</taxon>
        <taxon>Metazoa</taxon>
        <taxon>Ecdysozoa</taxon>
        <taxon>Arthropoda</taxon>
        <taxon>Chelicerata</taxon>
        <taxon>Arachnida</taxon>
        <taxon>Acari</taxon>
        <taxon>Parasitiformes</taxon>
        <taxon>Ixodida</taxon>
        <taxon>Ixodoidea</taxon>
        <taxon>Ixodidae</taxon>
        <taxon>Rhipicephalinae</taxon>
        <taxon>Rhipicephalus</taxon>
        <taxon>Rhipicephalus</taxon>
    </lineage>
</organism>
<dbReference type="InterPro" id="IPR050991">
    <property type="entry name" value="ECM_Regulatory_Proteins"/>
</dbReference>
<feature type="domain" description="Fibronectin type-III" evidence="3">
    <location>
        <begin position="88"/>
        <end position="176"/>
    </location>
</feature>
<dbReference type="EMBL" id="GFPF01008785">
    <property type="protein sequence ID" value="MAA19931.1"/>
    <property type="molecule type" value="Transcribed_RNA"/>
</dbReference>
<proteinExistence type="predicted"/>
<dbReference type="InterPro" id="IPR036116">
    <property type="entry name" value="FN3_sf"/>
</dbReference>
<name>A0A224YZ69_9ACAR</name>
<accession>A0A224YZ69</accession>
<dbReference type="InterPro" id="IPR003961">
    <property type="entry name" value="FN3_dom"/>
</dbReference>
<dbReference type="PANTHER" id="PTHR46708">
    <property type="entry name" value="TENASCIN"/>
    <property type="match status" value="1"/>
</dbReference>
<evidence type="ECO:0000313" key="4">
    <source>
        <dbReference type="EMBL" id="MAA19931.1"/>
    </source>
</evidence>
<feature type="domain" description="Fibronectin type-III" evidence="3">
    <location>
        <begin position="304"/>
        <end position="388"/>
    </location>
</feature>
<keyword evidence="2" id="KW-0812">Transmembrane</keyword>
<dbReference type="SUPFAM" id="SSF49265">
    <property type="entry name" value="Fibronectin type III"/>
    <property type="match status" value="1"/>
</dbReference>
<dbReference type="SMART" id="SM00060">
    <property type="entry name" value="FN3"/>
    <property type="match status" value="3"/>
</dbReference>
<feature type="transmembrane region" description="Helical" evidence="2">
    <location>
        <begin position="50"/>
        <end position="74"/>
    </location>
</feature>
<evidence type="ECO:0000256" key="1">
    <source>
        <dbReference type="ARBA" id="ARBA00022737"/>
    </source>
</evidence>
<evidence type="ECO:0000256" key="2">
    <source>
        <dbReference type="SAM" id="Phobius"/>
    </source>
</evidence>
<keyword evidence="2" id="KW-1133">Transmembrane helix</keyword>
<protein>
    <recommendedName>
        <fullName evidence="3">Fibronectin type-III domain-containing protein</fullName>
    </recommendedName>
</protein>
<reference evidence="4" key="1">
    <citation type="journal article" date="2017" name="Parasit. Vectors">
        <title>Sialotranscriptomics of Rhipicephalus zambeziensis reveals intricate expression profiles of secretory proteins and suggests tight temporal transcriptional regulation during blood-feeding.</title>
        <authorList>
            <person name="de Castro M.H."/>
            <person name="de Klerk D."/>
            <person name="Pienaar R."/>
            <person name="Rees D.J.G."/>
            <person name="Mans B.J."/>
        </authorList>
    </citation>
    <scope>NUCLEOTIDE SEQUENCE</scope>
    <source>
        <tissue evidence="4">Salivary glands</tissue>
    </source>
</reference>
<dbReference type="PANTHER" id="PTHR46708:SF2">
    <property type="entry name" value="FIBRONECTIN TYPE-III DOMAIN-CONTAINING PROTEIN"/>
    <property type="match status" value="1"/>
</dbReference>
<keyword evidence="2" id="KW-0472">Membrane</keyword>
<keyword evidence="1" id="KW-0677">Repeat</keyword>
<dbReference type="InterPro" id="IPR013783">
    <property type="entry name" value="Ig-like_fold"/>
</dbReference>
<dbReference type="Gene3D" id="2.60.40.10">
    <property type="entry name" value="Immunoglobulins"/>
    <property type="match status" value="2"/>
</dbReference>
<dbReference type="AlphaFoldDB" id="A0A224YZ69"/>
<feature type="domain" description="Fibronectin type-III" evidence="3">
    <location>
        <begin position="202"/>
        <end position="285"/>
    </location>
</feature>